<dbReference type="EMBL" id="JBEFKJ010000062">
    <property type="protein sequence ID" value="KAL2036576.1"/>
    <property type="molecule type" value="Genomic_DNA"/>
</dbReference>
<feature type="transmembrane region" description="Helical" evidence="1">
    <location>
        <begin position="42"/>
        <end position="62"/>
    </location>
</feature>
<sequence>MSMHASLQYIKVVPAVADRPFCLATQNYVAWPLDSALFLPHFIMYSLTTLIVATSLLSASFLNAFPYHKRTSVAPGSSLVNLRIEGESNTIYEAPIFSGPRNITTASGGTHLCDGTNLAANPTPGNTCTDALDAASKLAKFPYDGTFDQKFDDYFITSISTTTETSTMFWGLLLNYQFTPVGGCQQEVKPGDNILWAFDAFNKVYFLKVTPNTLVAKKGSTHTVTVTDGTTGVPVPNAVIDGVTTDASGKAALVFRRTGVFEYKATRSDSLRSNALYVAVV</sequence>
<dbReference type="Proteomes" id="UP001590950">
    <property type="component" value="Unassembled WGS sequence"/>
</dbReference>
<evidence type="ECO:0000259" key="2">
    <source>
        <dbReference type="Pfam" id="PF14478"/>
    </source>
</evidence>
<proteinExistence type="predicted"/>
<keyword evidence="1" id="KW-0812">Transmembrane</keyword>
<evidence type="ECO:0000256" key="1">
    <source>
        <dbReference type="SAM" id="Phobius"/>
    </source>
</evidence>
<comment type="caution">
    <text evidence="3">The sequence shown here is derived from an EMBL/GenBank/DDBJ whole genome shotgun (WGS) entry which is preliminary data.</text>
</comment>
<name>A0ABR3ZVD0_9LECA</name>
<dbReference type="Gene3D" id="2.170.130.30">
    <property type="match status" value="1"/>
</dbReference>
<keyword evidence="4" id="KW-1185">Reference proteome</keyword>
<accession>A0ABR3ZVD0</accession>
<evidence type="ECO:0000313" key="3">
    <source>
        <dbReference type="EMBL" id="KAL2036576.1"/>
    </source>
</evidence>
<keyword evidence="1" id="KW-0472">Membrane</keyword>
<feature type="domain" description="Transcobalamin-like C-terminal" evidence="2">
    <location>
        <begin position="126"/>
        <end position="199"/>
    </location>
</feature>
<keyword evidence="1" id="KW-1133">Transmembrane helix</keyword>
<dbReference type="InterPro" id="IPR027954">
    <property type="entry name" value="Transcobalamin-like_C"/>
</dbReference>
<gene>
    <name evidence="3" type="ORF">N7G274_010672</name>
</gene>
<evidence type="ECO:0000313" key="4">
    <source>
        <dbReference type="Proteomes" id="UP001590950"/>
    </source>
</evidence>
<reference evidence="3 4" key="1">
    <citation type="submission" date="2024-09" db="EMBL/GenBank/DDBJ databases">
        <title>Rethinking Asexuality: The Enigmatic Case of Functional Sexual Genes in Lepraria (Stereocaulaceae).</title>
        <authorList>
            <person name="Doellman M."/>
            <person name="Sun Y."/>
            <person name="Barcenas-Pena A."/>
            <person name="Lumbsch H.T."/>
            <person name="Grewe F."/>
        </authorList>
    </citation>
    <scope>NUCLEOTIDE SEQUENCE [LARGE SCALE GENOMIC DNA]</scope>
    <source>
        <strain evidence="3 4">Mercado 3170</strain>
    </source>
</reference>
<protein>
    <recommendedName>
        <fullName evidence="2">Transcobalamin-like C-terminal domain-containing protein</fullName>
    </recommendedName>
</protein>
<dbReference type="Pfam" id="PF14478">
    <property type="entry name" value="DUF4430"/>
    <property type="match status" value="1"/>
</dbReference>
<organism evidence="3 4">
    <name type="scientific">Stereocaulon virgatum</name>
    <dbReference type="NCBI Taxonomy" id="373712"/>
    <lineage>
        <taxon>Eukaryota</taxon>
        <taxon>Fungi</taxon>
        <taxon>Dikarya</taxon>
        <taxon>Ascomycota</taxon>
        <taxon>Pezizomycotina</taxon>
        <taxon>Lecanoromycetes</taxon>
        <taxon>OSLEUM clade</taxon>
        <taxon>Lecanoromycetidae</taxon>
        <taxon>Lecanorales</taxon>
        <taxon>Lecanorineae</taxon>
        <taxon>Stereocaulaceae</taxon>
        <taxon>Stereocaulon</taxon>
    </lineage>
</organism>